<organism evidence="1 2">
    <name type="scientific">Testicularia cyperi</name>
    <dbReference type="NCBI Taxonomy" id="1882483"/>
    <lineage>
        <taxon>Eukaryota</taxon>
        <taxon>Fungi</taxon>
        <taxon>Dikarya</taxon>
        <taxon>Basidiomycota</taxon>
        <taxon>Ustilaginomycotina</taxon>
        <taxon>Ustilaginomycetes</taxon>
        <taxon>Ustilaginales</taxon>
        <taxon>Anthracoideaceae</taxon>
        <taxon>Testicularia</taxon>
    </lineage>
</organism>
<name>A0A317XJI8_9BASI</name>
<evidence type="ECO:0000313" key="2">
    <source>
        <dbReference type="Proteomes" id="UP000246740"/>
    </source>
</evidence>
<evidence type="ECO:0000313" key="1">
    <source>
        <dbReference type="EMBL" id="PWY98241.1"/>
    </source>
</evidence>
<accession>A0A317XJI8</accession>
<gene>
    <name evidence="1" type="ORF">BCV70DRAFT_35931</name>
</gene>
<keyword evidence="2" id="KW-1185">Reference proteome</keyword>
<dbReference type="EMBL" id="KZ819199">
    <property type="protein sequence ID" value="PWY98241.1"/>
    <property type="molecule type" value="Genomic_DNA"/>
</dbReference>
<protein>
    <submittedName>
        <fullName evidence="1">Uncharacterized protein</fullName>
    </submittedName>
</protein>
<sequence length="210" mass="23664">MRNKHISHTRNLVEIDEADEMGIASPCPTRRRWRTIGQWSSSDGCTSKSKCRLVGEARAESTVLRKTPKSAINVNQAGRITLQQPCRSRRWNPCAYSISARRGETSCRSCLPVRPMGWAEPARVKWDCATVPQVVSRLVRPFASHVNVFLLHLAEHEIDNGAEFGPFYAVPTKLRPIQGTAQWAALEEWAFVTPKIASRRYNRQIVPVSA</sequence>
<proteinExistence type="predicted"/>
<dbReference type="AlphaFoldDB" id="A0A317XJI8"/>
<dbReference type="Proteomes" id="UP000246740">
    <property type="component" value="Unassembled WGS sequence"/>
</dbReference>
<dbReference type="InParanoid" id="A0A317XJI8"/>
<reference evidence="1 2" key="1">
    <citation type="journal article" date="2018" name="Mol. Biol. Evol.">
        <title>Broad Genomic Sampling Reveals a Smut Pathogenic Ancestry of the Fungal Clade Ustilaginomycotina.</title>
        <authorList>
            <person name="Kijpornyongpan T."/>
            <person name="Mondo S.J."/>
            <person name="Barry K."/>
            <person name="Sandor L."/>
            <person name="Lee J."/>
            <person name="Lipzen A."/>
            <person name="Pangilinan J."/>
            <person name="LaButti K."/>
            <person name="Hainaut M."/>
            <person name="Henrissat B."/>
            <person name="Grigoriev I.V."/>
            <person name="Spatafora J.W."/>
            <person name="Aime M.C."/>
        </authorList>
    </citation>
    <scope>NUCLEOTIDE SEQUENCE [LARGE SCALE GENOMIC DNA]</scope>
    <source>
        <strain evidence="1 2">MCA 3645</strain>
    </source>
</reference>